<protein>
    <recommendedName>
        <fullName evidence="4">PWWP domain-containing protein</fullName>
    </recommendedName>
</protein>
<feature type="compositionally biased region" description="Basic and acidic residues" evidence="1">
    <location>
        <begin position="621"/>
        <end position="630"/>
    </location>
</feature>
<name>A0A165DGG7_9BASI</name>
<feature type="region of interest" description="Disordered" evidence="1">
    <location>
        <begin position="369"/>
        <end position="391"/>
    </location>
</feature>
<feature type="compositionally biased region" description="Basic and acidic residues" evidence="1">
    <location>
        <begin position="756"/>
        <end position="767"/>
    </location>
</feature>
<evidence type="ECO:0008006" key="4">
    <source>
        <dbReference type="Google" id="ProtNLM"/>
    </source>
</evidence>
<feature type="region of interest" description="Disordered" evidence="1">
    <location>
        <begin position="1"/>
        <end position="206"/>
    </location>
</feature>
<feature type="region of interest" description="Disordered" evidence="1">
    <location>
        <begin position="484"/>
        <end position="514"/>
    </location>
</feature>
<organism evidence="2 3">
    <name type="scientific">Calocera cornea HHB12733</name>
    <dbReference type="NCBI Taxonomy" id="1353952"/>
    <lineage>
        <taxon>Eukaryota</taxon>
        <taxon>Fungi</taxon>
        <taxon>Dikarya</taxon>
        <taxon>Basidiomycota</taxon>
        <taxon>Agaricomycotina</taxon>
        <taxon>Dacrymycetes</taxon>
        <taxon>Dacrymycetales</taxon>
        <taxon>Dacrymycetaceae</taxon>
        <taxon>Calocera</taxon>
    </lineage>
</organism>
<gene>
    <name evidence="2" type="ORF">CALCODRAFT_79187</name>
</gene>
<feature type="compositionally biased region" description="Polar residues" evidence="1">
    <location>
        <begin position="772"/>
        <end position="781"/>
    </location>
</feature>
<feature type="region of interest" description="Disordered" evidence="1">
    <location>
        <begin position="614"/>
        <end position="646"/>
    </location>
</feature>
<sequence length="788" mass="87051">MSDSSPLSSLPSSPEASSTSAVVGLHGRPQRNAARDVSNKVREQIASSDDEETSHANRDPPKVPSRGARQSTARNVEGLVSTLNTAHHRPAYGKAASRARRSLSGSTSLPRTLEESVVAEMSSPTAVPTDTSPRRSQLPKSVPFVSQPMTLFGSSPLASPTPSPPKTPSKRRASGPNVEATPSPSKRTRTSAAIPSVGSTSQTQRASVSPMKLKAVDDIWRREKLEGVIWVFLDNRGRAVEDADAGVGVYWWAAKLSCESWKTPLLLDIIGDDGFVPSRRITLTTPSEANIRPFKDPFTSLPRFNIETAGLSTSAADARRRKRQSKSAEDLERRWNSMLMMAQTTQDADDLPEVEDAFLAPVVSYRIFDPPDTPESSKSNTRKTSKRRVEIEAEDVPVQEEKWVDPGPDRSLEIPGELVLAIDRSTAYWPAMVHAYEPGTAAKGTGKYGKYRVEYLDRTFRSLKRGEFFTQDDDEFVTCKLGQFTHDDDNDTDDDTATQRPASPEKIPPPPTTLKNVQSLSIPELFRYTRNVLEWTIHSKYPPTFDRCESFYKGGRDRKNLAAFGTDMGRFESEERALIRKEVLRWALRSPAITLLQDDTAMAEVASVPSTELDTLVGSQPEREDRKEVAETETNEAQESVRSSEMVVDSAAAQASTHRPIGCEAYEALSEPERLQFAVDILVPEAALQLLAWQEGYRFNTPMLPPYSEIDGTLAADVAEQEDVLHRKAEQIASIPPPSEWVNKVVAIRSSRHAAMEARGMLREEPKAPTPRRSTGSSTRPNAGRKLE</sequence>
<feature type="region of interest" description="Disordered" evidence="1">
    <location>
        <begin position="756"/>
        <end position="788"/>
    </location>
</feature>
<dbReference type="Proteomes" id="UP000076842">
    <property type="component" value="Unassembled WGS sequence"/>
</dbReference>
<evidence type="ECO:0000256" key="1">
    <source>
        <dbReference type="SAM" id="MobiDB-lite"/>
    </source>
</evidence>
<feature type="compositionally biased region" description="Low complexity" evidence="1">
    <location>
        <begin position="1"/>
        <end position="20"/>
    </location>
</feature>
<dbReference type="STRING" id="1353952.A0A165DGG7"/>
<feature type="compositionally biased region" description="Polar residues" evidence="1">
    <location>
        <begin position="122"/>
        <end position="139"/>
    </location>
</feature>
<dbReference type="EMBL" id="KV424057">
    <property type="protein sequence ID" value="KZT52747.1"/>
    <property type="molecule type" value="Genomic_DNA"/>
</dbReference>
<accession>A0A165DGG7</accession>
<feature type="compositionally biased region" description="Basic residues" evidence="1">
    <location>
        <begin position="86"/>
        <end position="101"/>
    </location>
</feature>
<dbReference type="OrthoDB" id="2505887at2759"/>
<dbReference type="InParanoid" id="A0A165DGG7"/>
<dbReference type="AlphaFoldDB" id="A0A165DGG7"/>
<keyword evidence="3" id="KW-1185">Reference proteome</keyword>
<feature type="compositionally biased region" description="Polar residues" evidence="1">
    <location>
        <begin position="180"/>
        <end position="206"/>
    </location>
</feature>
<evidence type="ECO:0000313" key="3">
    <source>
        <dbReference type="Proteomes" id="UP000076842"/>
    </source>
</evidence>
<reference evidence="2 3" key="1">
    <citation type="journal article" date="2016" name="Mol. Biol. Evol.">
        <title>Comparative Genomics of Early-Diverging Mushroom-Forming Fungi Provides Insights into the Origins of Lignocellulose Decay Capabilities.</title>
        <authorList>
            <person name="Nagy L.G."/>
            <person name="Riley R."/>
            <person name="Tritt A."/>
            <person name="Adam C."/>
            <person name="Daum C."/>
            <person name="Floudas D."/>
            <person name="Sun H."/>
            <person name="Yadav J.S."/>
            <person name="Pangilinan J."/>
            <person name="Larsson K.H."/>
            <person name="Matsuura K."/>
            <person name="Barry K."/>
            <person name="Labutti K."/>
            <person name="Kuo R."/>
            <person name="Ohm R.A."/>
            <person name="Bhattacharya S.S."/>
            <person name="Shirouzu T."/>
            <person name="Yoshinaga Y."/>
            <person name="Martin F.M."/>
            <person name="Grigoriev I.V."/>
            <person name="Hibbett D.S."/>
        </authorList>
    </citation>
    <scope>NUCLEOTIDE SEQUENCE [LARGE SCALE GENOMIC DNA]</scope>
    <source>
        <strain evidence="2 3">HHB12733</strain>
    </source>
</reference>
<feature type="compositionally biased region" description="Basic and acidic residues" evidence="1">
    <location>
        <begin position="33"/>
        <end position="43"/>
    </location>
</feature>
<evidence type="ECO:0000313" key="2">
    <source>
        <dbReference type="EMBL" id="KZT52747.1"/>
    </source>
</evidence>
<proteinExistence type="predicted"/>